<evidence type="ECO:0000256" key="4">
    <source>
        <dbReference type="ARBA" id="ARBA00023136"/>
    </source>
</evidence>
<proteinExistence type="predicted"/>
<dbReference type="GO" id="GO:0005783">
    <property type="term" value="C:endoplasmic reticulum"/>
    <property type="evidence" value="ECO:0007669"/>
    <property type="project" value="TreeGrafter"/>
</dbReference>
<keyword evidence="4 5" id="KW-0472">Membrane</keyword>
<accession>A0AAV3QW56</accession>
<keyword evidence="2 5" id="KW-0812">Transmembrane</keyword>
<evidence type="ECO:0000256" key="6">
    <source>
        <dbReference type="SAM" id="Phobius"/>
    </source>
</evidence>
<feature type="transmembrane region" description="Helical" evidence="6">
    <location>
        <begin position="245"/>
        <end position="266"/>
    </location>
</feature>
<feature type="transmembrane region" description="Helical" evidence="6">
    <location>
        <begin position="122"/>
        <end position="146"/>
    </location>
</feature>
<gene>
    <name evidence="8" type="ORF">LIER_22217</name>
</gene>
<keyword evidence="3 6" id="KW-1133">Transmembrane helix</keyword>
<organism evidence="8 9">
    <name type="scientific">Lithospermum erythrorhizon</name>
    <name type="common">Purple gromwell</name>
    <name type="synonym">Lithospermum officinale var. erythrorhizon</name>
    <dbReference type="NCBI Taxonomy" id="34254"/>
    <lineage>
        <taxon>Eukaryota</taxon>
        <taxon>Viridiplantae</taxon>
        <taxon>Streptophyta</taxon>
        <taxon>Embryophyta</taxon>
        <taxon>Tracheophyta</taxon>
        <taxon>Spermatophyta</taxon>
        <taxon>Magnoliopsida</taxon>
        <taxon>eudicotyledons</taxon>
        <taxon>Gunneridae</taxon>
        <taxon>Pentapetalae</taxon>
        <taxon>asterids</taxon>
        <taxon>lamiids</taxon>
        <taxon>Boraginales</taxon>
        <taxon>Boraginaceae</taxon>
        <taxon>Boraginoideae</taxon>
        <taxon>Lithospermeae</taxon>
        <taxon>Lithospermum</taxon>
    </lineage>
</organism>
<dbReference type="GO" id="GO:0016740">
    <property type="term" value="F:transferase activity"/>
    <property type="evidence" value="ECO:0007669"/>
    <property type="project" value="UniProtKB-KW"/>
</dbReference>
<dbReference type="PANTHER" id="PTHR13439:SF62">
    <property type="entry name" value="TRANSMEMBRANE PROTEIN 56-LIKE"/>
    <property type="match status" value="1"/>
</dbReference>
<keyword evidence="9" id="KW-1185">Reference proteome</keyword>
<reference evidence="8 9" key="1">
    <citation type="submission" date="2024-01" db="EMBL/GenBank/DDBJ databases">
        <title>The complete chloroplast genome sequence of Lithospermum erythrorhizon: insights into the phylogenetic relationship among Boraginaceae species and the maternal lineages of purple gromwells.</title>
        <authorList>
            <person name="Okada T."/>
            <person name="Watanabe K."/>
        </authorList>
    </citation>
    <scope>NUCLEOTIDE SEQUENCE [LARGE SCALE GENOMIC DNA]</scope>
</reference>
<feature type="transmembrane region" description="Helical" evidence="6">
    <location>
        <begin position="208"/>
        <end position="233"/>
    </location>
</feature>
<evidence type="ECO:0000256" key="5">
    <source>
        <dbReference type="PROSITE-ProRule" id="PRU00205"/>
    </source>
</evidence>
<protein>
    <submittedName>
        <fullName evidence="8">Transferase</fullName>
    </submittedName>
</protein>
<comment type="subcellular location">
    <subcellularLocation>
        <location evidence="1">Membrane</location>
        <topology evidence="1">Multi-pass membrane protein</topology>
    </subcellularLocation>
</comment>
<evidence type="ECO:0000256" key="2">
    <source>
        <dbReference type="ARBA" id="ARBA00022692"/>
    </source>
</evidence>
<evidence type="ECO:0000256" key="3">
    <source>
        <dbReference type="ARBA" id="ARBA00022989"/>
    </source>
</evidence>
<evidence type="ECO:0000313" key="9">
    <source>
        <dbReference type="Proteomes" id="UP001454036"/>
    </source>
</evidence>
<comment type="caution">
    <text evidence="8">The sequence shown here is derived from an EMBL/GenBank/DDBJ whole genome shotgun (WGS) entry which is preliminary data.</text>
</comment>
<feature type="domain" description="TLC" evidence="7">
    <location>
        <begin position="74"/>
        <end position="278"/>
    </location>
</feature>
<evidence type="ECO:0000259" key="7">
    <source>
        <dbReference type="PROSITE" id="PS50922"/>
    </source>
</evidence>
<sequence>MRQISSVADSANGSIPLRDYQYHARVLVKDYVFADNFLPYTSILGSILACKVIYDLTKLISNYHFKPYSSLTKIQRTEWNNRGLSTVHAIFITYMSVYFVFWSDLFSDGHGSELITFRASPISIFTLGVSVGYFLVDLTMICWLYPSLGGMEYILHHSLSAIAVAYSMLSKEGQLYTFMVLISEMTTPEINLRWYLDVAGLKDSLTYLINGIVIFFAWLGARILLFGYMFYHVYLHHHQVVKMHVFGYILVFGVPSVLAVMNLMWFGKILKGLKKTLMKQL</sequence>
<dbReference type="SMART" id="SM00724">
    <property type="entry name" value="TLC"/>
    <property type="match status" value="1"/>
</dbReference>
<dbReference type="AlphaFoldDB" id="A0AAV3QW56"/>
<dbReference type="GO" id="GO:0016020">
    <property type="term" value="C:membrane"/>
    <property type="evidence" value="ECO:0007669"/>
    <property type="project" value="UniProtKB-SubCell"/>
</dbReference>
<dbReference type="EMBL" id="BAABME010006015">
    <property type="protein sequence ID" value="GAA0167241.1"/>
    <property type="molecule type" value="Genomic_DNA"/>
</dbReference>
<name>A0AAV3QW56_LITER</name>
<evidence type="ECO:0000256" key="1">
    <source>
        <dbReference type="ARBA" id="ARBA00004141"/>
    </source>
</evidence>
<dbReference type="PROSITE" id="PS50922">
    <property type="entry name" value="TLC"/>
    <property type="match status" value="1"/>
</dbReference>
<dbReference type="PANTHER" id="PTHR13439">
    <property type="entry name" value="CT120 PROTEIN"/>
    <property type="match status" value="1"/>
</dbReference>
<keyword evidence="8" id="KW-0808">Transferase</keyword>
<dbReference type="GO" id="GO:0055088">
    <property type="term" value="P:lipid homeostasis"/>
    <property type="evidence" value="ECO:0007669"/>
    <property type="project" value="TreeGrafter"/>
</dbReference>
<dbReference type="Proteomes" id="UP001454036">
    <property type="component" value="Unassembled WGS sequence"/>
</dbReference>
<feature type="transmembrane region" description="Helical" evidence="6">
    <location>
        <begin position="83"/>
        <end position="102"/>
    </location>
</feature>
<evidence type="ECO:0000313" key="8">
    <source>
        <dbReference type="EMBL" id="GAA0167241.1"/>
    </source>
</evidence>
<dbReference type="InterPro" id="IPR006634">
    <property type="entry name" value="TLC-dom"/>
</dbReference>
<dbReference type="Pfam" id="PF03798">
    <property type="entry name" value="TRAM_LAG1_CLN8"/>
    <property type="match status" value="1"/>
</dbReference>
<dbReference type="InterPro" id="IPR050846">
    <property type="entry name" value="TLCD"/>
</dbReference>